<evidence type="ECO:0000313" key="2">
    <source>
        <dbReference type="EMBL" id="QJI04797.1"/>
    </source>
</evidence>
<protein>
    <recommendedName>
        <fullName evidence="3">Holliday junction resolvase</fullName>
    </recommendedName>
</protein>
<sequence length="103" mass="12131">MTINTRTKGRRAELRTKKILEDAGYEVELTKSPSKYAKQQDIFGLWDLIALKANEIRFIQVKHRKVYGVAREPYEMWECPPCCTKEIWVYYDGHPNDPVIEVL</sequence>
<organism evidence="2">
    <name type="scientific">viral metagenome</name>
    <dbReference type="NCBI Taxonomy" id="1070528"/>
    <lineage>
        <taxon>unclassified sequences</taxon>
        <taxon>metagenomes</taxon>
        <taxon>organismal metagenomes</taxon>
    </lineage>
</organism>
<dbReference type="Gene3D" id="3.40.1350.10">
    <property type="match status" value="1"/>
</dbReference>
<dbReference type="AlphaFoldDB" id="A0A6M3Y3K0"/>
<proteinExistence type="predicted"/>
<accession>A0A6M3Y3K0</accession>
<dbReference type="SUPFAM" id="SSF52980">
    <property type="entry name" value="Restriction endonuclease-like"/>
    <property type="match status" value="1"/>
</dbReference>
<dbReference type="GO" id="GO:0003676">
    <property type="term" value="F:nucleic acid binding"/>
    <property type="evidence" value="ECO:0007669"/>
    <property type="project" value="InterPro"/>
</dbReference>
<evidence type="ECO:0000313" key="1">
    <source>
        <dbReference type="EMBL" id="QJA64510.1"/>
    </source>
</evidence>
<dbReference type="EMBL" id="MT145190">
    <property type="protein sequence ID" value="QJI04797.1"/>
    <property type="molecule type" value="Genomic_DNA"/>
</dbReference>
<reference evidence="2" key="1">
    <citation type="submission" date="2020-03" db="EMBL/GenBank/DDBJ databases">
        <title>The deep terrestrial virosphere.</title>
        <authorList>
            <person name="Holmfeldt K."/>
            <person name="Nilsson E."/>
            <person name="Simone D."/>
            <person name="Lopez-Fernandez M."/>
            <person name="Wu X."/>
            <person name="de Brujin I."/>
            <person name="Lundin D."/>
            <person name="Andersson A."/>
            <person name="Bertilsson S."/>
            <person name="Dopson M."/>
        </authorList>
    </citation>
    <scope>NUCLEOTIDE SEQUENCE</scope>
    <source>
        <strain evidence="2">MM415A00115</strain>
        <strain evidence="1">MM415B00490</strain>
    </source>
</reference>
<name>A0A6M3Y3K0_9ZZZZ</name>
<evidence type="ECO:0008006" key="3">
    <source>
        <dbReference type="Google" id="ProtNLM"/>
    </source>
</evidence>
<dbReference type="InterPro" id="IPR011856">
    <property type="entry name" value="tRNA_endonuc-like_dom_sf"/>
</dbReference>
<gene>
    <name evidence="2" type="ORF">MM415A00115_0032</name>
    <name evidence="1" type="ORF">MM415B00490_0008</name>
</gene>
<dbReference type="EMBL" id="MT141521">
    <property type="protein sequence ID" value="QJA64510.1"/>
    <property type="molecule type" value="Genomic_DNA"/>
</dbReference>
<dbReference type="InterPro" id="IPR011335">
    <property type="entry name" value="Restrct_endonuc-II-like"/>
</dbReference>